<dbReference type="Proteomes" id="UP001246372">
    <property type="component" value="Unassembled WGS sequence"/>
</dbReference>
<name>A0ABU3PK26_9BURK</name>
<protein>
    <submittedName>
        <fullName evidence="2">Uncharacterized protein</fullName>
    </submittedName>
</protein>
<keyword evidence="3" id="KW-1185">Reference proteome</keyword>
<gene>
    <name evidence="2" type="ORF">RQP53_24665</name>
</gene>
<proteinExistence type="predicted"/>
<feature type="transmembrane region" description="Helical" evidence="1">
    <location>
        <begin position="96"/>
        <end position="119"/>
    </location>
</feature>
<keyword evidence="1" id="KW-0472">Membrane</keyword>
<feature type="transmembrane region" description="Helical" evidence="1">
    <location>
        <begin position="73"/>
        <end position="90"/>
    </location>
</feature>
<keyword evidence="1" id="KW-0812">Transmembrane</keyword>
<reference evidence="2" key="1">
    <citation type="submission" date="2023-09" db="EMBL/GenBank/DDBJ databases">
        <title>Paucibacter sp. APW11 Genome sequencing and assembly.</title>
        <authorList>
            <person name="Kim I."/>
        </authorList>
    </citation>
    <scope>NUCLEOTIDE SEQUENCE</scope>
    <source>
        <strain evidence="2">APW11</strain>
    </source>
</reference>
<evidence type="ECO:0000256" key="1">
    <source>
        <dbReference type="SAM" id="Phobius"/>
    </source>
</evidence>
<sequence length="129" mass="13430">MTLPVAPLALLIALVPAAALLALGYWRFAVLRTYTLMPVIAFAVGVALVMLSATVAATYAFHPIRALRESVNLLGIPAVFYVTAITLVGRKGQLSSASLVIGGVVGLAPLCFLGFYAMLLSACSFGDCL</sequence>
<dbReference type="RefSeq" id="WP_315653385.1">
    <property type="nucleotide sequence ID" value="NZ_JAVXZY010000037.1"/>
</dbReference>
<comment type="caution">
    <text evidence="2">The sequence shown here is derived from an EMBL/GenBank/DDBJ whole genome shotgun (WGS) entry which is preliminary data.</text>
</comment>
<feature type="transmembrane region" description="Helical" evidence="1">
    <location>
        <begin position="38"/>
        <end position="61"/>
    </location>
</feature>
<evidence type="ECO:0000313" key="2">
    <source>
        <dbReference type="EMBL" id="MDT9002488.1"/>
    </source>
</evidence>
<dbReference type="EMBL" id="JAVXZY010000037">
    <property type="protein sequence ID" value="MDT9002488.1"/>
    <property type="molecule type" value="Genomic_DNA"/>
</dbReference>
<accession>A0ABU3PK26</accession>
<keyword evidence="1" id="KW-1133">Transmembrane helix</keyword>
<evidence type="ECO:0000313" key="3">
    <source>
        <dbReference type="Proteomes" id="UP001246372"/>
    </source>
</evidence>
<organism evidence="2 3">
    <name type="scientific">Roseateles aquae</name>
    <dbReference type="NCBI Taxonomy" id="3077235"/>
    <lineage>
        <taxon>Bacteria</taxon>
        <taxon>Pseudomonadati</taxon>
        <taxon>Pseudomonadota</taxon>
        <taxon>Betaproteobacteria</taxon>
        <taxon>Burkholderiales</taxon>
        <taxon>Sphaerotilaceae</taxon>
        <taxon>Roseateles</taxon>
    </lineage>
</organism>